<feature type="region of interest" description="Disordered" evidence="1">
    <location>
        <begin position="1"/>
        <end position="74"/>
    </location>
</feature>
<name>A0ABU0TW38_MICTR</name>
<feature type="compositionally biased region" description="Low complexity" evidence="1">
    <location>
        <begin position="90"/>
        <end position="109"/>
    </location>
</feature>
<evidence type="ECO:0000313" key="3">
    <source>
        <dbReference type="Proteomes" id="UP001226691"/>
    </source>
</evidence>
<feature type="region of interest" description="Disordered" evidence="1">
    <location>
        <begin position="90"/>
        <end position="126"/>
    </location>
</feature>
<dbReference type="EMBL" id="JAUTBF010000001">
    <property type="protein sequence ID" value="MDQ1123154.1"/>
    <property type="molecule type" value="Genomic_DNA"/>
</dbReference>
<keyword evidence="3" id="KW-1185">Reference proteome</keyword>
<evidence type="ECO:0000256" key="1">
    <source>
        <dbReference type="SAM" id="MobiDB-lite"/>
    </source>
</evidence>
<accession>A0ABU0TW38</accession>
<evidence type="ECO:0008006" key="4">
    <source>
        <dbReference type="Google" id="ProtNLM"/>
    </source>
</evidence>
<gene>
    <name evidence="2" type="ORF">QE412_001727</name>
</gene>
<feature type="compositionally biased region" description="Low complexity" evidence="1">
    <location>
        <begin position="30"/>
        <end position="58"/>
    </location>
</feature>
<dbReference type="RefSeq" id="WP_307482325.1">
    <property type="nucleotide sequence ID" value="NZ_JAUTBF010000001.1"/>
</dbReference>
<dbReference type="Proteomes" id="UP001226691">
    <property type="component" value="Unassembled WGS sequence"/>
</dbReference>
<comment type="caution">
    <text evidence="2">The sequence shown here is derived from an EMBL/GenBank/DDBJ whole genome shotgun (WGS) entry which is preliminary data.</text>
</comment>
<sequence length="388" mass="39446">MALFSRRKKSDSDDASADRPDSTIEPGEQPVDPAGPSDADPSDVPSGATADGDTADGDTAGGATAGGAATAGATEATPTVGISMSSFRGVGAAPEAPSAPPVAARPSARQPGPMEAPTAPETVPGLRDNALLGKALAEITGQAEPAQLLNVARQLLQGHVFLRVKGDARALLAEGKDLPLAVANRGDEQLVLAYSGGMALRASVEADGDHDTSAMGQPVMALLRHVLAGPYAGIVLDPASGDNRAVLPKALLERMVAEADPELRVKTALCETRDDSTASTIVDAIVAEVPLWIAVNQTAEGGPVGVAESRSAAGERYLEVFTHPLELLALGRGDQPLPIKPLQLAKALAGDAGLTGLLVDPAGPWIRLTREELAPVIALANDEAAPTS</sequence>
<evidence type="ECO:0000313" key="2">
    <source>
        <dbReference type="EMBL" id="MDQ1123154.1"/>
    </source>
</evidence>
<reference evidence="2 3" key="1">
    <citation type="submission" date="2023-07" db="EMBL/GenBank/DDBJ databases">
        <title>Functional and genomic diversity of the sorghum phyllosphere microbiome.</title>
        <authorList>
            <person name="Shade A."/>
        </authorList>
    </citation>
    <scope>NUCLEOTIDE SEQUENCE [LARGE SCALE GENOMIC DNA]</scope>
    <source>
        <strain evidence="2 3">SORGH_AS_1207</strain>
    </source>
</reference>
<proteinExistence type="predicted"/>
<protein>
    <recommendedName>
        <fullName evidence="4">Type III secretion system (T3SS) SseB-like protein</fullName>
    </recommendedName>
</protein>
<organism evidence="2 3">
    <name type="scientific">Microbacterium trichothecenolyticum</name>
    <name type="common">Aureobacterium trichothecenolyticum</name>
    <dbReference type="NCBI Taxonomy" id="69370"/>
    <lineage>
        <taxon>Bacteria</taxon>
        <taxon>Bacillati</taxon>
        <taxon>Actinomycetota</taxon>
        <taxon>Actinomycetes</taxon>
        <taxon>Micrococcales</taxon>
        <taxon>Microbacteriaceae</taxon>
        <taxon>Microbacterium</taxon>
    </lineage>
</organism>
<feature type="compositionally biased region" description="Basic and acidic residues" evidence="1">
    <location>
        <begin position="10"/>
        <end position="22"/>
    </location>
</feature>